<dbReference type="AlphaFoldDB" id="A0A1C4YWC9"/>
<name>A0A1C4YWC9_MICEC</name>
<dbReference type="InParanoid" id="A0A1C4YWC9"/>
<organism evidence="2 3">
    <name type="scientific">Micromonospora echinospora</name>
    <name type="common">Micromonospora purpurea</name>
    <dbReference type="NCBI Taxonomy" id="1877"/>
    <lineage>
        <taxon>Bacteria</taxon>
        <taxon>Bacillati</taxon>
        <taxon>Actinomycetota</taxon>
        <taxon>Actinomycetes</taxon>
        <taxon>Micromonosporales</taxon>
        <taxon>Micromonosporaceae</taxon>
        <taxon>Micromonospora</taxon>
    </lineage>
</organism>
<evidence type="ECO:0000256" key="1">
    <source>
        <dbReference type="SAM" id="MobiDB-lite"/>
    </source>
</evidence>
<feature type="region of interest" description="Disordered" evidence="1">
    <location>
        <begin position="105"/>
        <end position="124"/>
    </location>
</feature>
<protein>
    <submittedName>
        <fullName evidence="2">Uncharacterized protein</fullName>
    </submittedName>
</protein>
<proteinExistence type="predicted"/>
<accession>A0A1C4YWC9</accession>
<dbReference type="EMBL" id="LT607413">
    <property type="protein sequence ID" value="SCF25079.1"/>
    <property type="molecule type" value="Genomic_DNA"/>
</dbReference>
<evidence type="ECO:0000313" key="2">
    <source>
        <dbReference type="EMBL" id="SCF25079.1"/>
    </source>
</evidence>
<keyword evidence="3" id="KW-1185">Reference proteome</keyword>
<gene>
    <name evidence="2" type="ORF">GA0070618_4480</name>
</gene>
<feature type="compositionally biased region" description="Basic and acidic residues" evidence="1">
    <location>
        <begin position="1"/>
        <end position="14"/>
    </location>
</feature>
<reference evidence="3" key="1">
    <citation type="submission" date="2016-06" db="EMBL/GenBank/DDBJ databases">
        <authorList>
            <person name="Varghese N."/>
            <person name="Submissions Spin"/>
        </authorList>
    </citation>
    <scope>NUCLEOTIDE SEQUENCE [LARGE SCALE GENOMIC DNA]</scope>
    <source>
        <strain evidence="3">DSM 43816</strain>
    </source>
</reference>
<feature type="region of interest" description="Disordered" evidence="1">
    <location>
        <begin position="1"/>
        <end position="44"/>
    </location>
</feature>
<evidence type="ECO:0000313" key="3">
    <source>
        <dbReference type="Proteomes" id="UP000198253"/>
    </source>
</evidence>
<sequence length="124" mass="13279">MRRRELHDVPRPVDGEPAVVRSGSPLAESSLPRGVLPGTPMLRYNEPGARHRALSCRRARARGPAAVRGTAARAVLGDAATAVMDAEYDGMCYYFAHLHNERFGDYPDTGSGSSRGSGGTPDGW</sequence>
<dbReference type="Proteomes" id="UP000198253">
    <property type="component" value="Chromosome I"/>
</dbReference>
<feature type="compositionally biased region" description="Gly residues" evidence="1">
    <location>
        <begin position="113"/>
        <end position="124"/>
    </location>
</feature>